<sequence length="157" mass="18245">MKKIFQWALAAFCLCWLAACQPKIIYETYKEIDQRSWNKDSLAVFEIPVTDTIHNFDLYINVRNDVNYNYSNLWLFVTIEEPDGKSVEDKFEITLAEPSGKWMGEGMGGLKTREVLYRRNIFFPSSGDYTITLQQGMRENVLKGISDVGVRIERVKN</sequence>
<reference evidence="2 3" key="1">
    <citation type="submission" date="2018-08" db="EMBL/GenBank/DDBJ databases">
        <title>Pallidiluteibacterium maritimus gen. nov., sp. nov., isolated from coastal sediment.</title>
        <authorList>
            <person name="Zhou L.Y."/>
        </authorList>
    </citation>
    <scope>NUCLEOTIDE SEQUENCE [LARGE SCALE GENOMIC DNA]</scope>
    <source>
        <strain evidence="2 3">XSD2</strain>
    </source>
</reference>
<name>A0A399T1X2_9BACT</name>
<accession>A0A399T1X2</accession>
<comment type="caution">
    <text evidence="2">The sequence shown here is derived from an EMBL/GenBank/DDBJ whole genome shotgun (WGS) entry which is preliminary data.</text>
</comment>
<protein>
    <submittedName>
        <fullName evidence="2">Gliding motility lipoprotein GldH</fullName>
    </submittedName>
</protein>
<dbReference type="Pfam" id="PF14109">
    <property type="entry name" value="GldH_lipo"/>
    <property type="match status" value="1"/>
</dbReference>
<feature type="signal peptide" evidence="1">
    <location>
        <begin position="1"/>
        <end position="18"/>
    </location>
</feature>
<proteinExistence type="predicted"/>
<dbReference type="NCBIfam" id="TIGR03511">
    <property type="entry name" value="GldH_lipo"/>
    <property type="match status" value="1"/>
</dbReference>
<evidence type="ECO:0000256" key="1">
    <source>
        <dbReference type="SAM" id="SignalP"/>
    </source>
</evidence>
<evidence type="ECO:0000313" key="3">
    <source>
        <dbReference type="Proteomes" id="UP000265926"/>
    </source>
</evidence>
<dbReference type="RefSeq" id="WP_119437707.1">
    <property type="nucleotide sequence ID" value="NZ_QWGR01000004.1"/>
</dbReference>
<dbReference type="EMBL" id="QWGR01000004">
    <property type="protein sequence ID" value="RIJ48785.1"/>
    <property type="molecule type" value="Genomic_DNA"/>
</dbReference>
<gene>
    <name evidence="2" type="primary">gldH</name>
    <name evidence="2" type="ORF">D1614_09675</name>
</gene>
<keyword evidence="2" id="KW-0449">Lipoprotein</keyword>
<evidence type="ECO:0000313" key="2">
    <source>
        <dbReference type="EMBL" id="RIJ48785.1"/>
    </source>
</evidence>
<keyword evidence="1" id="KW-0732">Signal</keyword>
<dbReference type="AlphaFoldDB" id="A0A399T1X2"/>
<keyword evidence="3" id="KW-1185">Reference proteome</keyword>
<dbReference type="InterPro" id="IPR020018">
    <property type="entry name" value="Motility-assoc_lipoprot_GldH"/>
</dbReference>
<dbReference type="Proteomes" id="UP000265926">
    <property type="component" value="Unassembled WGS sequence"/>
</dbReference>
<dbReference type="PROSITE" id="PS51257">
    <property type="entry name" value="PROKAR_LIPOPROTEIN"/>
    <property type="match status" value="1"/>
</dbReference>
<feature type="chain" id="PRO_5017185481" evidence="1">
    <location>
        <begin position="19"/>
        <end position="157"/>
    </location>
</feature>
<dbReference type="OrthoDB" id="982482at2"/>
<organism evidence="2 3">
    <name type="scientific">Maribellus luteus</name>
    <dbReference type="NCBI Taxonomy" id="2305463"/>
    <lineage>
        <taxon>Bacteria</taxon>
        <taxon>Pseudomonadati</taxon>
        <taxon>Bacteroidota</taxon>
        <taxon>Bacteroidia</taxon>
        <taxon>Marinilabiliales</taxon>
        <taxon>Prolixibacteraceae</taxon>
        <taxon>Maribellus</taxon>
    </lineage>
</organism>